<gene>
    <name evidence="3" type="ORF">KCG44_09680</name>
</gene>
<dbReference type="GO" id="GO:0032259">
    <property type="term" value="P:methylation"/>
    <property type="evidence" value="ECO:0007669"/>
    <property type="project" value="UniProtKB-KW"/>
</dbReference>
<keyword evidence="3" id="KW-0689">Ribosomal protein</keyword>
<sequence>MTKSWKLTLPISRADADALTADMPQLAGIDPQPALMTSETDPDDPSRIRLDVYVGHEPTPEFTVLIQSLLPTSPMAEPIIVPLPEEDWVTLSQAGLDPIRAGLFMVHAARDADQVPADAIGLQIEAGLAFGTGHHPTTAGCLRALSKLARAPENALDLGTGTALLALGIAKAFPTARMTASDIDAVSIDVARENLHINRQGEGETAGQIALIVADGLADAQLAARAPYDLIVANILAQPLIDMSVDIAAALSDGGTLLLAGLLSRQEEAVCAAYRAAGLTFVRVDANDGWPIVMFAHDRARA</sequence>
<comment type="caution">
    <text evidence="3">The sequence shown here is derived from an EMBL/GenBank/DDBJ whole genome shotgun (WGS) entry which is preliminary data.</text>
</comment>
<proteinExistence type="predicted"/>
<keyword evidence="4" id="KW-1185">Reference proteome</keyword>
<protein>
    <submittedName>
        <fullName evidence="3">50S ribosomal protein L11 methyltransferase</fullName>
    </submittedName>
</protein>
<evidence type="ECO:0000256" key="2">
    <source>
        <dbReference type="ARBA" id="ARBA00022679"/>
    </source>
</evidence>
<dbReference type="RefSeq" id="WP_218445888.1">
    <property type="nucleotide sequence ID" value="NZ_JAGSPA010000003.1"/>
</dbReference>
<evidence type="ECO:0000313" key="4">
    <source>
        <dbReference type="Proteomes" id="UP000722336"/>
    </source>
</evidence>
<dbReference type="PANTHER" id="PTHR43648:SF1">
    <property type="entry name" value="ELECTRON TRANSFER FLAVOPROTEIN BETA SUBUNIT LYSINE METHYLTRANSFERASE"/>
    <property type="match status" value="1"/>
</dbReference>
<dbReference type="CDD" id="cd02440">
    <property type="entry name" value="AdoMet_MTases"/>
    <property type="match status" value="1"/>
</dbReference>
<dbReference type="InterPro" id="IPR050078">
    <property type="entry name" value="Ribosomal_L11_MeTrfase_PrmA"/>
</dbReference>
<keyword evidence="3" id="KW-0687">Ribonucleoprotein</keyword>
<evidence type="ECO:0000313" key="3">
    <source>
        <dbReference type="EMBL" id="MBV7257052.1"/>
    </source>
</evidence>
<keyword evidence="2" id="KW-0808">Transferase</keyword>
<evidence type="ECO:0000256" key="1">
    <source>
        <dbReference type="ARBA" id="ARBA00022603"/>
    </source>
</evidence>
<dbReference type="Pfam" id="PF06325">
    <property type="entry name" value="PrmA"/>
    <property type="match status" value="1"/>
</dbReference>
<reference evidence="3 4" key="1">
    <citation type="submission" date="2021-04" db="EMBL/GenBank/DDBJ databases">
        <authorList>
            <person name="Pira H."/>
            <person name="Risdian C."/>
            <person name="Wink J."/>
        </authorList>
    </citation>
    <scope>NUCLEOTIDE SEQUENCE [LARGE SCALE GENOMIC DNA]</scope>
    <source>
        <strain evidence="3 4">WHA3</strain>
    </source>
</reference>
<dbReference type="GO" id="GO:0005840">
    <property type="term" value="C:ribosome"/>
    <property type="evidence" value="ECO:0007669"/>
    <property type="project" value="UniProtKB-KW"/>
</dbReference>
<keyword evidence="1 3" id="KW-0489">Methyltransferase</keyword>
<dbReference type="EMBL" id="JAGSPA010000003">
    <property type="protein sequence ID" value="MBV7257052.1"/>
    <property type="molecule type" value="Genomic_DNA"/>
</dbReference>
<dbReference type="GO" id="GO:0008168">
    <property type="term" value="F:methyltransferase activity"/>
    <property type="evidence" value="ECO:0007669"/>
    <property type="project" value="UniProtKB-KW"/>
</dbReference>
<accession>A0ABS6SF73</accession>
<dbReference type="Proteomes" id="UP000722336">
    <property type="component" value="Unassembled WGS sequence"/>
</dbReference>
<name>A0ABS6SF73_9SPHN</name>
<dbReference type="PANTHER" id="PTHR43648">
    <property type="entry name" value="ELECTRON TRANSFER FLAVOPROTEIN BETA SUBUNIT LYSINE METHYLTRANSFERASE"/>
    <property type="match status" value="1"/>
</dbReference>
<organism evidence="3 4">
    <name type="scientific">Pacificimonas pallii</name>
    <dbReference type="NCBI Taxonomy" id="2827236"/>
    <lineage>
        <taxon>Bacteria</taxon>
        <taxon>Pseudomonadati</taxon>
        <taxon>Pseudomonadota</taxon>
        <taxon>Alphaproteobacteria</taxon>
        <taxon>Sphingomonadales</taxon>
        <taxon>Sphingosinicellaceae</taxon>
        <taxon>Pacificimonas</taxon>
    </lineage>
</organism>